<evidence type="ECO:0000259" key="2">
    <source>
        <dbReference type="Pfam" id="PF09084"/>
    </source>
</evidence>
<feature type="domain" description="SsuA/THI5-like" evidence="2">
    <location>
        <begin position="56"/>
        <end position="257"/>
    </location>
</feature>
<evidence type="ECO:0000256" key="1">
    <source>
        <dbReference type="SAM" id="SignalP"/>
    </source>
</evidence>
<dbReference type="SUPFAM" id="SSF53850">
    <property type="entry name" value="Periplasmic binding protein-like II"/>
    <property type="match status" value="1"/>
</dbReference>
<dbReference type="PANTHER" id="PTHR30024:SF48">
    <property type="entry name" value="ABC TRANSPORTER SUBSTRATE-BINDING PROTEIN"/>
    <property type="match status" value="1"/>
</dbReference>
<proteinExistence type="predicted"/>
<accession>A0ABY1ZQY4</accession>
<dbReference type="Proteomes" id="UP000313645">
    <property type="component" value="Unassembled WGS sequence"/>
</dbReference>
<dbReference type="RefSeq" id="WP_131479067.1">
    <property type="nucleotide sequence ID" value="NZ_SJDL01000004.1"/>
</dbReference>
<feature type="signal peptide" evidence="1">
    <location>
        <begin position="1"/>
        <end position="28"/>
    </location>
</feature>
<keyword evidence="1" id="KW-0732">Signal</keyword>
<sequence length="322" mass="34744">MNPRPHSRPLLQLALLMTGWLLSTAAAAQPTLRVSVLQFGTAHWELAAMREAGLDRANGFELQVQPVANLAGSHLAVSSGSADSAVADLVWVQAQHERGLDYRYLPFSSSIGDIVVPANSSVQSVADLAGLRLGVAGGPDSKGWMLLNAVAERQGLDLAGSARIQYAAPPLLSEALRRGQLDAVVTYWHFAARLRADGRFRSAFAMRDLLTALDLDADLPVLGYVFRDDWAQAHPDRLAGFAKALEQTQRHLAAGPDVWQPLRPMMRVDDDATFALLRDGFLNGTPAPLTGARVNDLRRLLTLLGTGEAALMPARLFYAPPS</sequence>
<feature type="chain" id="PRO_5047507809" evidence="1">
    <location>
        <begin position="29"/>
        <end position="322"/>
    </location>
</feature>
<evidence type="ECO:0000313" key="4">
    <source>
        <dbReference type="Proteomes" id="UP000313645"/>
    </source>
</evidence>
<name>A0ABY1ZQY4_9GAMM</name>
<dbReference type="PANTHER" id="PTHR30024">
    <property type="entry name" value="ALIPHATIC SULFONATES-BINDING PROTEIN-RELATED"/>
    <property type="match status" value="1"/>
</dbReference>
<dbReference type="Gene3D" id="3.40.190.10">
    <property type="entry name" value="Periplasmic binding protein-like II"/>
    <property type="match status" value="2"/>
</dbReference>
<comment type="caution">
    <text evidence="3">The sequence shown here is derived from an EMBL/GenBank/DDBJ whole genome shotgun (WGS) entry which is preliminary data.</text>
</comment>
<dbReference type="Pfam" id="PF09084">
    <property type="entry name" value="NMT1"/>
    <property type="match status" value="1"/>
</dbReference>
<protein>
    <submittedName>
        <fullName evidence="3">ABC transporter substrate-binding protein</fullName>
    </submittedName>
</protein>
<organism evidence="3 4">
    <name type="scientific">Marinobacter halodurans</name>
    <dbReference type="NCBI Taxonomy" id="2528979"/>
    <lineage>
        <taxon>Bacteria</taxon>
        <taxon>Pseudomonadati</taxon>
        <taxon>Pseudomonadota</taxon>
        <taxon>Gammaproteobacteria</taxon>
        <taxon>Pseudomonadales</taxon>
        <taxon>Marinobacteraceae</taxon>
        <taxon>Marinobacter</taxon>
    </lineage>
</organism>
<dbReference type="EMBL" id="SJDL01000004">
    <property type="protein sequence ID" value="TBW58452.1"/>
    <property type="molecule type" value="Genomic_DNA"/>
</dbReference>
<keyword evidence="4" id="KW-1185">Reference proteome</keyword>
<gene>
    <name evidence="3" type="ORF">EZI54_03450</name>
</gene>
<dbReference type="InterPro" id="IPR015168">
    <property type="entry name" value="SsuA/THI5"/>
</dbReference>
<reference evidence="3 4" key="1">
    <citation type="submission" date="2019-02" db="EMBL/GenBank/DDBJ databases">
        <title>Marinobacter halodurans sp. nov., a marine bacterium isolated from sea tidal flat.</title>
        <authorList>
            <person name="Yoo Y."/>
            <person name="Lee D.W."/>
            <person name="Kim B.S."/>
            <person name="Kim J.-J."/>
        </authorList>
    </citation>
    <scope>NUCLEOTIDE SEQUENCE [LARGE SCALE GENOMIC DNA]</scope>
    <source>
        <strain evidence="3 4">YJ-S3-2</strain>
    </source>
</reference>
<evidence type="ECO:0000313" key="3">
    <source>
        <dbReference type="EMBL" id="TBW58452.1"/>
    </source>
</evidence>